<keyword evidence="1" id="KW-1133">Transmembrane helix</keyword>
<dbReference type="HOGENOM" id="CLU_1212596_0_0_2"/>
<dbReference type="EMBL" id="KE356561">
    <property type="protein sequence ID" value="ERG95313.1"/>
    <property type="molecule type" value="Genomic_DNA"/>
</dbReference>
<evidence type="ECO:0000256" key="1">
    <source>
        <dbReference type="SAM" id="Phobius"/>
    </source>
</evidence>
<feature type="transmembrane region" description="Helical" evidence="1">
    <location>
        <begin position="126"/>
        <end position="145"/>
    </location>
</feature>
<proteinExistence type="predicted"/>
<keyword evidence="1" id="KW-0472">Membrane</keyword>
<evidence type="ECO:0000313" key="3">
    <source>
        <dbReference type="Proteomes" id="UP000030710"/>
    </source>
</evidence>
<dbReference type="RefSeq" id="WP_021054791.1">
    <property type="nucleotide sequence ID" value="NZ_KE356561.1"/>
</dbReference>
<feature type="transmembrane region" description="Helical" evidence="1">
    <location>
        <begin position="68"/>
        <end position="89"/>
    </location>
</feature>
<reference evidence="2 3" key="1">
    <citation type="journal article" date="2013" name="PLoS ONE">
        <title>Assembly-driven community genomics of a hypersaline microbial ecosystem.</title>
        <authorList>
            <person name="Podell S."/>
            <person name="Ugalde J.A."/>
            <person name="Narasingarao P."/>
            <person name="Banfield J.F."/>
            <person name="Heidelberg K.B."/>
            <person name="Allen E.E."/>
        </authorList>
    </citation>
    <scope>NUCLEOTIDE SEQUENCE [LARGE SCALE GENOMIC DNA]</scope>
    <source>
        <strain evidence="3">J07HQW2</strain>
    </source>
</reference>
<feature type="transmembrane region" description="Helical" evidence="1">
    <location>
        <begin position="151"/>
        <end position="171"/>
    </location>
</feature>
<feature type="transmembrane region" description="Helical" evidence="1">
    <location>
        <begin position="95"/>
        <end position="114"/>
    </location>
</feature>
<dbReference type="eggNOG" id="arCOG10380">
    <property type="taxonomic scope" value="Archaea"/>
</dbReference>
<organism evidence="2 3">
    <name type="scientific">Haloquadratum walsbyi J07HQW2</name>
    <dbReference type="NCBI Taxonomy" id="1238425"/>
    <lineage>
        <taxon>Archaea</taxon>
        <taxon>Methanobacteriati</taxon>
        <taxon>Methanobacteriota</taxon>
        <taxon>Stenosarchaea group</taxon>
        <taxon>Halobacteria</taxon>
        <taxon>Halobacteriales</taxon>
        <taxon>Haloferacaceae</taxon>
        <taxon>Haloquadratum</taxon>
    </lineage>
</organism>
<accession>U1NEW5</accession>
<sequence length="250" mass="25835">MNVSTNQYVPEFAIIVGVFFGLVAIISGAILNWGLTATVFACATGSYPFIGFGVLRDENPAETIRPRWVLILGALIGMLGTVGTLYTMFGGHNSVAAVINSLFIGFILMSPPASYAVHYGVNVNPLTPQVTAGGCLLVGIGYMFVGLISVPLIGVLLGSGIGISGALYATARGVTPTQQTKRQVAVLSGIVGITVAFIGTVGVGYVGNSGNINSGEWLFVGAAIAFAPSLYTALTGGQTSKQESAWFFNK</sequence>
<protein>
    <submittedName>
        <fullName evidence="2">Uncharacterized protein</fullName>
    </submittedName>
</protein>
<dbReference type="Proteomes" id="UP000030710">
    <property type="component" value="Unassembled WGS sequence"/>
</dbReference>
<name>U1NEW5_9EURY</name>
<keyword evidence="1" id="KW-0812">Transmembrane</keyword>
<dbReference type="STRING" id="1238425.J07HQW2_01767"/>
<evidence type="ECO:0000313" key="2">
    <source>
        <dbReference type="EMBL" id="ERG95313.1"/>
    </source>
</evidence>
<feature type="transmembrane region" description="Helical" evidence="1">
    <location>
        <begin position="217"/>
        <end position="234"/>
    </location>
</feature>
<dbReference type="AlphaFoldDB" id="U1NEW5"/>
<gene>
    <name evidence="2" type="ORF">J07HQW2_01767</name>
</gene>
<feature type="transmembrane region" description="Helical" evidence="1">
    <location>
        <begin position="37"/>
        <end position="56"/>
    </location>
</feature>
<feature type="transmembrane region" description="Helical" evidence="1">
    <location>
        <begin position="183"/>
        <end position="205"/>
    </location>
</feature>
<feature type="transmembrane region" description="Helical" evidence="1">
    <location>
        <begin position="12"/>
        <end position="31"/>
    </location>
</feature>